<name>A0A833HQC6_9FIRM</name>
<feature type="domain" description="FMN-binding" evidence="2">
    <location>
        <begin position="69"/>
        <end position="135"/>
    </location>
</feature>
<dbReference type="EMBL" id="WBZB01000013">
    <property type="protein sequence ID" value="KAB3531557.1"/>
    <property type="molecule type" value="Genomic_DNA"/>
</dbReference>
<gene>
    <name evidence="3" type="ORF">F8153_05120</name>
</gene>
<proteinExistence type="predicted"/>
<evidence type="ECO:0000313" key="4">
    <source>
        <dbReference type="Proteomes" id="UP000465601"/>
    </source>
</evidence>
<dbReference type="AlphaFoldDB" id="A0A833HQC6"/>
<dbReference type="InterPro" id="IPR007329">
    <property type="entry name" value="FMN-bd"/>
</dbReference>
<dbReference type="GO" id="GO:0016020">
    <property type="term" value="C:membrane"/>
    <property type="evidence" value="ECO:0007669"/>
    <property type="project" value="InterPro"/>
</dbReference>
<keyword evidence="1" id="KW-1133">Transmembrane helix</keyword>
<dbReference type="RefSeq" id="WP_151865285.1">
    <property type="nucleotide sequence ID" value="NZ_WBZB01000013.1"/>
</dbReference>
<dbReference type="OrthoDB" id="307864at2"/>
<protein>
    <submittedName>
        <fullName evidence="3">FMN-binding protein</fullName>
    </submittedName>
</protein>
<dbReference type="SMART" id="SM00900">
    <property type="entry name" value="FMN_bind"/>
    <property type="match status" value="1"/>
</dbReference>
<organism evidence="3 4">
    <name type="scientific">Alkaliphilus serpentinus</name>
    <dbReference type="NCBI Taxonomy" id="1482731"/>
    <lineage>
        <taxon>Bacteria</taxon>
        <taxon>Bacillati</taxon>
        <taxon>Bacillota</taxon>
        <taxon>Clostridia</taxon>
        <taxon>Peptostreptococcales</taxon>
        <taxon>Natronincolaceae</taxon>
        <taxon>Alkaliphilus</taxon>
    </lineage>
</organism>
<dbReference type="Gene3D" id="3.90.1010.20">
    <property type="match status" value="1"/>
</dbReference>
<comment type="caution">
    <text evidence="3">The sequence shown here is derived from an EMBL/GenBank/DDBJ whole genome shotgun (WGS) entry which is preliminary data.</text>
</comment>
<keyword evidence="1" id="KW-0472">Membrane</keyword>
<keyword evidence="1" id="KW-0812">Transmembrane</keyword>
<dbReference type="Proteomes" id="UP000465601">
    <property type="component" value="Unassembled WGS sequence"/>
</dbReference>
<feature type="transmembrane region" description="Helical" evidence="1">
    <location>
        <begin position="6"/>
        <end position="29"/>
    </location>
</feature>
<keyword evidence="4" id="KW-1185">Reference proteome</keyword>
<accession>A0A833HQC6</accession>
<reference evidence="3 4" key="1">
    <citation type="submission" date="2019-10" db="EMBL/GenBank/DDBJ databases">
        <title>Alkaliphilus serpentinus sp. nov. and Alkaliphilus pronyensis sp. nov., two novel anaerobic alkaliphilic species isolated from the serpentinized-hosted hydrothermal field of the Prony Bay (New Caledonia).</title>
        <authorList>
            <person name="Postec A."/>
        </authorList>
    </citation>
    <scope>NUCLEOTIDE SEQUENCE [LARGE SCALE GENOMIC DNA]</scope>
    <source>
        <strain evidence="3 4">LacT</strain>
    </source>
</reference>
<evidence type="ECO:0000256" key="1">
    <source>
        <dbReference type="SAM" id="Phobius"/>
    </source>
</evidence>
<sequence>MNNGKTLKRVVIGTLCVIVGVAAVFYIGLRSKLKEFSDEVSKIEMNSIDLTGVEDGTYSGEFDFDEMVGAAVDVTVEKGIITAIKIINHKSSGFGKKAEAIVNSVIQKQSLQVDAISGATGSSKIILKAIEKALVQ</sequence>
<dbReference type="Pfam" id="PF04205">
    <property type="entry name" value="FMN_bind"/>
    <property type="match status" value="1"/>
</dbReference>
<evidence type="ECO:0000259" key="2">
    <source>
        <dbReference type="SMART" id="SM00900"/>
    </source>
</evidence>
<evidence type="ECO:0000313" key="3">
    <source>
        <dbReference type="EMBL" id="KAB3531557.1"/>
    </source>
</evidence>
<dbReference type="GO" id="GO:0010181">
    <property type="term" value="F:FMN binding"/>
    <property type="evidence" value="ECO:0007669"/>
    <property type="project" value="InterPro"/>
</dbReference>